<dbReference type="Proteomes" id="UP000095286">
    <property type="component" value="Unplaced"/>
</dbReference>
<proteinExistence type="predicted"/>
<reference evidence="2" key="1">
    <citation type="submission" date="2016-11" db="UniProtKB">
        <authorList>
            <consortium name="WormBaseParasite"/>
        </authorList>
    </citation>
    <scope>IDENTIFICATION</scope>
    <source>
        <strain evidence="2">KR3021</strain>
    </source>
</reference>
<sequence>MDGSSSTSAKMGKNEADLIEENATSNVDSVGHRQISSPPSLLRISCSEESDCDEMSSLIGTNSKNIRKPKFRKAESTPLLTSYDRAGPINEVNQNIISSDSYQEDNSSSDSGGEDNAEAIFEEYGATDGENVLTKTTIAVCRGIVAGKFPERIVQGSSGSYFCKNNKGVKIGVFKPKNEEPYGENNPKWGKWFQKCLMPCCFGRSCLCHNQVSKKSKLTFIIPSKK</sequence>
<protein>
    <submittedName>
        <fullName evidence="2">Phosphatidylinositol 4-kinase type 2</fullName>
    </submittedName>
</protein>
<evidence type="ECO:0000313" key="1">
    <source>
        <dbReference type="Proteomes" id="UP000095286"/>
    </source>
</evidence>
<evidence type="ECO:0000313" key="2">
    <source>
        <dbReference type="WBParaSite" id="RSKR_0000834100.1"/>
    </source>
</evidence>
<name>A0AC35U7K4_9BILA</name>
<organism evidence="1 2">
    <name type="scientific">Rhabditophanes sp. KR3021</name>
    <dbReference type="NCBI Taxonomy" id="114890"/>
    <lineage>
        <taxon>Eukaryota</taxon>
        <taxon>Metazoa</taxon>
        <taxon>Ecdysozoa</taxon>
        <taxon>Nematoda</taxon>
        <taxon>Chromadorea</taxon>
        <taxon>Rhabditida</taxon>
        <taxon>Tylenchina</taxon>
        <taxon>Panagrolaimomorpha</taxon>
        <taxon>Strongyloidoidea</taxon>
        <taxon>Alloionematidae</taxon>
        <taxon>Rhabditophanes</taxon>
    </lineage>
</organism>
<accession>A0AC35U7K4</accession>
<dbReference type="WBParaSite" id="RSKR_0000834100.1">
    <property type="protein sequence ID" value="RSKR_0000834100.1"/>
    <property type="gene ID" value="RSKR_0000834100"/>
</dbReference>